<dbReference type="EMBL" id="BOOP01000008">
    <property type="protein sequence ID" value="GII37021.1"/>
    <property type="molecule type" value="Genomic_DNA"/>
</dbReference>
<name>A0A8J3U4G4_9ACTN</name>
<evidence type="ECO:0000313" key="2">
    <source>
        <dbReference type="EMBL" id="GII37021.1"/>
    </source>
</evidence>
<protein>
    <submittedName>
        <fullName evidence="2">Uncharacterized protein</fullName>
    </submittedName>
</protein>
<evidence type="ECO:0000256" key="1">
    <source>
        <dbReference type="SAM" id="MobiDB-lite"/>
    </source>
</evidence>
<dbReference type="AlphaFoldDB" id="A0A8J3U4G4"/>
<organism evidence="2 3">
    <name type="scientific">Planotetraspora phitsanulokensis</name>
    <dbReference type="NCBI Taxonomy" id="575192"/>
    <lineage>
        <taxon>Bacteria</taxon>
        <taxon>Bacillati</taxon>
        <taxon>Actinomycetota</taxon>
        <taxon>Actinomycetes</taxon>
        <taxon>Streptosporangiales</taxon>
        <taxon>Streptosporangiaceae</taxon>
        <taxon>Planotetraspora</taxon>
    </lineage>
</organism>
<sequence>MEWHDQVADSKCVKVQTFYENRSNTAIKMIAQTFLTDYTPKHRAGQYPDSKNGPIKTLTQNVGIPPFETREVTWDVCAPELAKLMNPPSADGTDGYMSEVGAAPQGFKWRWFSR</sequence>
<evidence type="ECO:0000313" key="3">
    <source>
        <dbReference type="Proteomes" id="UP000622547"/>
    </source>
</evidence>
<keyword evidence="3" id="KW-1185">Reference proteome</keyword>
<reference evidence="2 3" key="1">
    <citation type="submission" date="2021-01" db="EMBL/GenBank/DDBJ databases">
        <title>Whole genome shotgun sequence of Planotetraspora phitsanulokensis NBRC 104273.</title>
        <authorList>
            <person name="Komaki H."/>
            <person name="Tamura T."/>
        </authorList>
    </citation>
    <scope>NUCLEOTIDE SEQUENCE [LARGE SCALE GENOMIC DNA]</scope>
    <source>
        <strain evidence="2 3">NBRC 104273</strain>
    </source>
</reference>
<proteinExistence type="predicted"/>
<dbReference type="Proteomes" id="UP000622547">
    <property type="component" value="Unassembled WGS sequence"/>
</dbReference>
<gene>
    <name evidence="2" type="ORF">Pph01_20240</name>
</gene>
<accession>A0A8J3U4G4</accession>
<comment type="caution">
    <text evidence="2">The sequence shown here is derived from an EMBL/GenBank/DDBJ whole genome shotgun (WGS) entry which is preliminary data.</text>
</comment>
<feature type="region of interest" description="Disordered" evidence="1">
    <location>
        <begin position="42"/>
        <end position="62"/>
    </location>
</feature>